<keyword evidence="8" id="KW-0406">Ion transport</keyword>
<feature type="transmembrane region" description="Helical" evidence="11">
    <location>
        <begin position="737"/>
        <end position="757"/>
    </location>
</feature>
<dbReference type="Gene3D" id="1.20.1730.10">
    <property type="entry name" value="Sodium/glucose cotransporter"/>
    <property type="match status" value="1"/>
</dbReference>
<dbReference type="OrthoDB" id="9810181at2"/>
<dbReference type="InterPro" id="IPR011043">
    <property type="entry name" value="Gal_Oxase/kelch_b-propeller"/>
</dbReference>
<evidence type="ECO:0000256" key="2">
    <source>
        <dbReference type="ARBA" id="ARBA00006434"/>
    </source>
</evidence>
<dbReference type="InterPro" id="IPR051163">
    <property type="entry name" value="Sodium:Solute_Symporter_SSF"/>
</dbReference>
<keyword evidence="9 11" id="KW-0472">Membrane</keyword>
<dbReference type="GO" id="GO:0005886">
    <property type="term" value="C:plasma membrane"/>
    <property type="evidence" value="ECO:0007669"/>
    <property type="project" value="UniProtKB-SubCell"/>
</dbReference>
<proteinExistence type="inferred from homology"/>
<evidence type="ECO:0000313" key="13">
    <source>
        <dbReference type="Proteomes" id="UP000319852"/>
    </source>
</evidence>
<dbReference type="PANTHER" id="PTHR42985">
    <property type="entry name" value="SODIUM-COUPLED MONOCARBOXYLATE TRANSPORTER"/>
    <property type="match status" value="1"/>
</dbReference>
<evidence type="ECO:0000256" key="4">
    <source>
        <dbReference type="ARBA" id="ARBA00022475"/>
    </source>
</evidence>
<dbReference type="InterPro" id="IPR038377">
    <property type="entry name" value="Na/Glc_symporter_sf"/>
</dbReference>
<dbReference type="NCBIfam" id="TIGR00813">
    <property type="entry name" value="sss"/>
    <property type="match status" value="1"/>
</dbReference>
<keyword evidence="4" id="KW-1003">Cell membrane</keyword>
<feature type="transmembrane region" description="Helical" evidence="11">
    <location>
        <begin position="632"/>
        <end position="657"/>
    </location>
</feature>
<feature type="transmembrane region" description="Helical" evidence="11">
    <location>
        <begin position="405"/>
        <end position="428"/>
    </location>
</feature>
<feature type="transmembrane region" description="Helical" evidence="11">
    <location>
        <begin position="813"/>
        <end position="837"/>
    </location>
</feature>
<dbReference type="Pfam" id="PF00474">
    <property type="entry name" value="SSF"/>
    <property type="match status" value="1"/>
</dbReference>
<dbReference type="KEGG" id="amob:HG15A2_23590"/>
<dbReference type="PROSITE" id="PS50283">
    <property type="entry name" value="NA_SOLUT_SYMP_3"/>
    <property type="match status" value="1"/>
</dbReference>
<name>A0A517MW24_9BACT</name>
<keyword evidence="13" id="KW-1185">Reference proteome</keyword>
<evidence type="ECO:0000256" key="1">
    <source>
        <dbReference type="ARBA" id="ARBA00004651"/>
    </source>
</evidence>
<evidence type="ECO:0000256" key="8">
    <source>
        <dbReference type="ARBA" id="ARBA00023065"/>
    </source>
</evidence>
<evidence type="ECO:0000256" key="9">
    <source>
        <dbReference type="ARBA" id="ARBA00023136"/>
    </source>
</evidence>
<dbReference type="SUPFAM" id="SSF50965">
    <property type="entry name" value="Galactose oxidase, central domain"/>
    <property type="match status" value="1"/>
</dbReference>
<dbReference type="AlphaFoldDB" id="A0A517MW24"/>
<evidence type="ECO:0000256" key="5">
    <source>
        <dbReference type="ARBA" id="ARBA00022692"/>
    </source>
</evidence>
<feature type="transmembrane region" description="Helical" evidence="11">
    <location>
        <begin position="545"/>
        <end position="563"/>
    </location>
</feature>
<evidence type="ECO:0000256" key="11">
    <source>
        <dbReference type="SAM" id="Phobius"/>
    </source>
</evidence>
<evidence type="ECO:0000313" key="12">
    <source>
        <dbReference type="EMBL" id="QDS99069.1"/>
    </source>
</evidence>
<feature type="transmembrane region" description="Helical" evidence="11">
    <location>
        <begin position="435"/>
        <end position="456"/>
    </location>
</feature>
<feature type="transmembrane region" description="Helical" evidence="11">
    <location>
        <begin position="367"/>
        <end position="385"/>
    </location>
</feature>
<comment type="subcellular location">
    <subcellularLocation>
        <location evidence="1">Cell membrane</location>
        <topology evidence="1">Multi-pass membrane protein</topology>
    </subcellularLocation>
</comment>
<evidence type="ECO:0000256" key="7">
    <source>
        <dbReference type="ARBA" id="ARBA00023053"/>
    </source>
</evidence>
<feature type="transmembrane region" description="Helical" evidence="11">
    <location>
        <begin position="481"/>
        <end position="502"/>
    </location>
</feature>
<organism evidence="12 13">
    <name type="scientific">Adhaeretor mobilis</name>
    <dbReference type="NCBI Taxonomy" id="1930276"/>
    <lineage>
        <taxon>Bacteria</taxon>
        <taxon>Pseudomonadati</taxon>
        <taxon>Planctomycetota</taxon>
        <taxon>Planctomycetia</taxon>
        <taxon>Pirellulales</taxon>
        <taxon>Lacipirellulaceae</taxon>
        <taxon>Adhaeretor</taxon>
    </lineage>
</organism>
<comment type="similarity">
    <text evidence="2">Belongs to the sodium:solute symporter (SSF) (TC 2.A.21) family.</text>
</comment>
<dbReference type="Gene3D" id="2.120.10.80">
    <property type="entry name" value="Kelch-type beta propeller"/>
    <property type="match status" value="1"/>
</dbReference>
<keyword evidence="5 11" id="KW-0812">Transmembrane</keyword>
<evidence type="ECO:0000256" key="10">
    <source>
        <dbReference type="ARBA" id="ARBA00023201"/>
    </source>
</evidence>
<evidence type="ECO:0000256" key="6">
    <source>
        <dbReference type="ARBA" id="ARBA00022989"/>
    </source>
</evidence>
<feature type="transmembrane region" description="Helical" evidence="11">
    <location>
        <begin position="41"/>
        <end position="60"/>
    </location>
</feature>
<gene>
    <name evidence="12" type="primary">sglT_6</name>
    <name evidence="12" type="ORF">HG15A2_23590</name>
</gene>
<dbReference type="GO" id="GO:0006814">
    <property type="term" value="P:sodium ion transport"/>
    <property type="evidence" value="ECO:0007669"/>
    <property type="project" value="UniProtKB-KW"/>
</dbReference>
<keyword evidence="6 11" id="KW-1133">Transmembrane helix</keyword>
<accession>A0A517MW24</accession>
<dbReference type="Proteomes" id="UP000319852">
    <property type="component" value="Chromosome"/>
</dbReference>
<feature type="transmembrane region" description="Helical" evidence="11">
    <location>
        <begin position="791"/>
        <end position="807"/>
    </location>
</feature>
<keyword evidence="10" id="KW-0739">Sodium transport</keyword>
<reference evidence="12 13" key="1">
    <citation type="submission" date="2019-02" db="EMBL/GenBank/DDBJ databases">
        <title>Deep-cultivation of Planctomycetes and their phenomic and genomic characterization uncovers novel biology.</title>
        <authorList>
            <person name="Wiegand S."/>
            <person name="Jogler M."/>
            <person name="Boedeker C."/>
            <person name="Pinto D."/>
            <person name="Vollmers J."/>
            <person name="Rivas-Marin E."/>
            <person name="Kohn T."/>
            <person name="Peeters S.H."/>
            <person name="Heuer A."/>
            <person name="Rast P."/>
            <person name="Oberbeckmann S."/>
            <person name="Bunk B."/>
            <person name="Jeske O."/>
            <person name="Meyerdierks A."/>
            <person name="Storesund J.E."/>
            <person name="Kallscheuer N."/>
            <person name="Luecker S."/>
            <person name="Lage O.M."/>
            <person name="Pohl T."/>
            <person name="Merkel B.J."/>
            <person name="Hornburger P."/>
            <person name="Mueller R.-W."/>
            <person name="Bruemmer F."/>
            <person name="Labrenz M."/>
            <person name="Spormann A.M."/>
            <person name="Op den Camp H."/>
            <person name="Overmann J."/>
            <person name="Amann R."/>
            <person name="Jetten M.S.M."/>
            <person name="Mascher T."/>
            <person name="Medema M.H."/>
            <person name="Devos D.P."/>
            <person name="Kaster A.-K."/>
            <person name="Ovreas L."/>
            <person name="Rohde M."/>
            <person name="Galperin M.Y."/>
            <person name="Jogler C."/>
        </authorList>
    </citation>
    <scope>NUCLEOTIDE SEQUENCE [LARGE SCALE GENOMIC DNA]</scope>
    <source>
        <strain evidence="12 13">HG15A2</strain>
    </source>
</reference>
<protein>
    <submittedName>
        <fullName evidence="12">Sodium/glucose cotransporter</fullName>
    </submittedName>
</protein>
<feature type="transmembrane region" description="Helical" evidence="11">
    <location>
        <begin position="514"/>
        <end position="539"/>
    </location>
</feature>
<sequence length="864" mass="93261">MGTHSNILVWTLLFVLGITNPIVHAGAEDSQLLEWSNLPSLPAGVEGAFIGELGGFLVVAGGRTVDLEQDSANEHFRDEILVLEPNAEQWKLAGHLHEALADGAAVTTEHGLLCMGGRDNEGNKAGVYLLTWNSVSEQIDVDQLGDMPKPLAMCSAARLGDQVFLAGCWIKDAEQNETKKQFLSLKVFSFADLEASQWQHIKPWPGQGYFFSALTAQNGKLFLLNGSSTPISSNASQSINSAGGSYCFSSASQSWSRLTDPPIALAASSAIAYGPSTILYIGGIGNDAHLGGESAASESIISSKIFAHETITDSWSYQGKLTSPIAMATAVEWQGRIVVAGGHTTDNLPTSSVAEATVKPWQSAFHFVDYTMLALYLLVLMYIGWHFSEKGSSSSDYMLGGQTVPWWAVGLSIMATQVSSIGFMAIPAKAFATDWVYFTGILTWFIVVPIVVRYYIPFFYRPNVTTAYEYLEHRFNLAVRLYGSLSFILLQLGRMAVVLYLPALALSVVTGMNVYASILIMGILSTAYTVMGGINAVIWTDVLQAGVLMGGALLGMIIAVMGLEDGIEGFLNIAEANNKFRLINWDTNITTTAIWVVLVGNVFQRTSDLTADQTVVQRYLSTKNIQQASRALWANVAASIPWALIVFLFGTALFAFFKTHPEKLNPAMQTDAIVPWFVVEYMPVGISGLVLAALFAAAMSSLDSSIHSVATTISIDFYKRFRSDCSDRDLLRLARRLTGVLGMLGTGAALLAATYEIDSLWDLFLEFAGLAIGGLAGIFMLGIFTKRGNSLGAISGAIVGAVVLYSVKTYTHIHFFLYPALGVGSSFLIGYAVSILYPSENQSLAGLTIHTNDAAHDSPFSKLE</sequence>
<keyword evidence="3" id="KW-0813">Transport</keyword>
<dbReference type="PANTHER" id="PTHR42985:SF40">
    <property type="entry name" value="LD47995P-RELATED"/>
    <property type="match status" value="1"/>
</dbReference>
<dbReference type="InterPro" id="IPR001734">
    <property type="entry name" value="Na/solute_symporter"/>
</dbReference>
<dbReference type="GO" id="GO:0015293">
    <property type="term" value="F:symporter activity"/>
    <property type="evidence" value="ECO:0007669"/>
    <property type="project" value="TreeGrafter"/>
</dbReference>
<evidence type="ECO:0000256" key="3">
    <source>
        <dbReference type="ARBA" id="ARBA00022448"/>
    </source>
</evidence>
<dbReference type="InterPro" id="IPR015915">
    <property type="entry name" value="Kelch-typ_b-propeller"/>
</dbReference>
<feature type="transmembrane region" description="Helical" evidence="11">
    <location>
        <begin position="677"/>
        <end position="698"/>
    </location>
</feature>
<dbReference type="EMBL" id="CP036263">
    <property type="protein sequence ID" value="QDS99069.1"/>
    <property type="molecule type" value="Genomic_DNA"/>
</dbReference>
<keyword evidence="7" id="KW-0915">Sodium</keyword>
<feature type="transmembrane region" description="Helical" evidence="11">
    <location>
        <begin position="763"/>
        <end position="784"/>
    </location>
</feature>
<dbReference type="CDD" id="cd11495">
    <property type="entry name" value="SLC5sbd_NIS-like_u3"/>
    <property type="match status" value="1"/>
</dbReference>